<evidence type="ECO:0000313" key="1">
    <source>
        <dbReference type="EMBL" id="TIA88139.1"/>
    </source>
</evidence>
<dbReference type="AlphaFoldDB" id="A0A4T0FIY2"/>
<dbReference type="Proteomes" id="UP000310189">
    <property type="component" value="Unassembled WGS sequence"/>
</dbReference>
<dbReference type="OrthoDB" id="10469416at2759"/>
<evidence type="ECO:0000313" key="2">
    <source>
        <dbReference type="Proteomes" id="UP000310189"/>
    </source>
</evidence>
<protein>
    <recommendedName>
        <fullName evidence="3">MICOS complex subunit MIC12</fullName>
    </recommendedName>
</protein>
<accession>A0A4T0FIY2</accession>
<proteinExistence type="predicted"/>
<reference evidence="1 2" key="1">
    <citation type="submission" date="2019-03" db="EMBL/GenBank/DDBJ databases">
        <title>Sequencing 23 genomes of Wallemia ichthyophaga.</title>
        <authorList>
            <person name="Gostincar C."/>
        </authorList>
    </citation>
    <scope>NUCLEOTIDE SEQUENCE [LARGE SCALE GENOMIC DNA]</scope>
    <source>
        <strain evidence="1 2">EXF-5753</strain>
    </source>
</reference>
<organism evidence="1 2">
    <name type="scientific">Wallemia hederae</name>
    <dbReference type="NCBI Taxonomy" id="1540922"/>
    <lineage>
        <taxon>Eukaryota</taxon>
        <taxon>Fungi</taxon>
        <taxon>Dikarya</taxon>
        <taxon>Basidiomycota</taxon>
        <taxon>Wallemiomycotina</taxon>
        <taxon>Wallemiomycetes</taxon>
        <taxon>Wallemiales</taxon>
        <taxon>Wallemiaceae</taxon>
        <taxon>Wallemia</taxon>
    </lineage>
</organism>
<name>A0A4T0FIY2_9BASI</name>
<evidence type="ECO:0008006" key="3">
    <source>
        <dbReference type="Google" id="ProtNLM"/>
    </source>
</evidence>
<keyword evidence="2" id="KW-1185">Reference proteome</keyword>
<comment type="caution">
    <text evidence="1">The sequence shown here is derived from an EMBL/GenBank/DDBJ whole genome shotgun (WGS) entry which is preliminary data.</text>
</comment>
<dbReference type="EMBL" id="SPNW01000042">
    <property type="protein sequence ID" value="TIA88139.1"/>
    <property type="molecule type" value="Genomic_DNA"/>
</dbReference>
<sequence length="136" mass="14949">MSKLVRGSLTGVVVAAAASYGFSEAIGARTDELTRELSEVRQLYEQHSDKNKEPETHKKAYVSPNEPSFQQEVASKWNAQVLALVNNARKIDYYETGNSWINWAIDSLNGVDTAVTAKPTNDTTITPPAPPKSRIV</sequence>
<gene>
    <name evidence="1" type="ORF">E3P99_02765</name>
</gene>